<gene>
    <name evidence="2" type="ORF">PVAND_001154</name>
</gene>
<feature type="transmembrane region" description="Helical" evidence="1">
    <location>
        <begin position="6"/>
        <end position="34"/>
    </location>
</feature>
<reference evidence="2" key="1">
    <citation type="submission" date="2021-03" db="EMBL/GenBank/DDBJ databases">
        <title>Chromosome level genome of the anhydrobiotic midge Polypedilum vanderplanki.</title>
        <authorList>
            <person name="Yoshida Y."/>
            <person name="Kikawada T."/>
            <person name="Gusev O."/>
        </authorList>
    </citation>
    <scope>NUCLEOTIDE SEQUENCE</scope>
    <source>
        <strain evidence="2">NIAS01</strain>
        <tissue evidence="2">Whole body or cell culture</tissue>
    </source>
</reference>
<dbReference type="AlphaFoldDB" id="A0A9J6BMH0"/>
<keyword evidence="1" id="KW-1133">Transmembrane helix</keyword>
<dbReference type="PANTHER" id="PTHR39948:SF1">
    <property type="entry name" value="GEO11419P1"/>
    <property type="match status" value="1"/>
</dbReference>
<comment type="caution">
    <text evidence="2">The sequence shown here is derived from an EMBL/GenBank/DDBJ whole genome shotgun (WGS) entry which is preliminary data.</text>
</comment>
<accession>A0A9J6BMH0</accession>
<organism evidence="2 3">
    <name type="scientific">Polypedilum vanderplanki</name>
    <name type="common">Sleeping chironomid midge</name>
    <dbReference type="NCBI Taxonomy" id="319348"/>
    <lineage>
        <taxon>Eukaryota</taxon>
        <taxon>Metazoa</taxon>
        <taxon>Ecdysozoa</taxon>
        <taxon>Arthropoda</taxon>
        <taxon>Hexapoda</taxon>
        <taxon>Insecta</taxon>
        <taxon>Pterygota</taxon>
        <taxon>Neoptera</taxon>
        <taxon>Endopterygota</taxon>
        <taxon>Diptera</taxon>
        <taxon>Nematocera</taxon>
        <taxon>Chironomoidea</taxon>
        <taxon>Chironomidae</taxon>
        <taxon>Chironominae</taxon>
        <taxon>Polypedilum</taxon>
        <taxon>Polypedilum</taxon>
    </lineage>
</organism>
<proteinExistence type="predicted"/>
<keyword evidence="1" id="KW-0812">Transmembrane</keyword>
<dbReference type="Proteomes" id="UP001107558">
    <property type="component" value="Chromosome 3"/>
</dbReference>
<dbReference type="PANTHER" id="PTHR39948">
    <property type="entry name" value="GEO11419P1"/>
    <property type="match status" value="1"/>
</dbReference>
<evidence type="ECO:0000313" key="2">
    <source>
        <dbReference type="EMBL" id="KAG5670925.1"/>
    </source>
</evidence>
<dbReference type="OrthoDB" id="8912589at2759"/>
<protein>
    <submittedName>
        <fullName evidence="2">Uncharacterized protein</fullName>
    </submittedName>
</protein>
<evidence type="ECO:0000256" key="1">
    <source>
        <dbReference type="SAM" id="Phobius"/>
    </source>
</evidence>
<name>A0A9J6BMH0_POLVA</name>
<sequence>MAASKILWFIVWLIILIIFSFWIATFLAFFYIILYPITVCIPDIAVVTDFLLKCIQFPKYCAENMIAGTPLF</sequence>
<keyword evidence="3" id="KW-1185">Reference proteome</keyword>
<keyword evidence="1" id="KW-0472">Membrane</keyword>
<dbReference type="EMBL" id="JADBJN010000003">
    <property type="protein sequence ID" value="KAG5670925.1"/>
    <property type="molecule type" value="Genomic_DNA"/>
</dbReference>
<evidence type="ECO:0000313" key="3">
    <source>
        <dbReference type="Proteomes" id="UP001107558"/>
    </source>
</evidence>